<name>A0A1Q3AZN9_CEPFO</name>
<feature type="domain" description="Bifunctional inhibitor/plant lipid transfer protein/seed storage helical" evidence="4">
    <location>
        <begin position="26"/>
        <end position="111"/>
    </location>
</feature>
<organism evidence="5 6">
    <name type="scientific">Cephalotus follicularis</name>
    <name type="common">Albany pitcher plant</name>
    <dbReference type="NCBI Taxonomy" id="3775"/>
    <lineage>
        <taxon>Eukaryota</taxon>
        <taxon>Viridiplantae</taxon>
        <taxon>Streptophyta</taxon>
        <taxon>Embryophyta</taxon>
        <taxon>Tracheophyta</taxon>
        <taxon>Spermatophyta</taxon>
        <taxon>Magnoliopsida</taxon>
        <taxon>eudicotyledons</taxon>
        <taxon>Gunneridae</taxon>
        <taxon>Pentapetalae</taxon>
        <taxon>rosids</taxon>
        <taxon>fabids</taxon>
        <taxon>Oxalidales</taxon>
        <taxon>Cephalotaceae</taxon>
        <taxon>Cephalotus</taxon>
    </lineage>
</organism>
<accession>A0A1Q3AZN9</accession>
<dbReference type="PANTHER" id="PTHR33076">
    <property type="entry name" value="NON-SPECIFIC LIPID-TRANSFER PROTEIN 2-RELATED"/>
    <property type="match status" value="1"/>
</dbReference>
<dbReference type="CDD" id="cd01960">
    <property type="entry name" value="nsLTP1"/>
    <property type="match status" value="1"/>
</dbReference>
<dbReference type="Pfam" id="PF14368">
    <property type="entry name" value="LTP_2"/>
    <property type="match status" value="1"/>
</dbReference>
<feature type="signal peptide" evidence="3">
    <location>
        <begin position="1"/>
        <end position="23"/>
    </location>
</feature>
<dbReference type="Gene3D" id="1.10.110.10">
    <property type="entry name" value="Plant lipid-transfer and hydrophobic proteins"/>
    <property type="match status" value="1"/>
</dbReference>
<proteinExistence type="inferred from homology"/>
<keyword evidence="6" id="KW-1185">Reference proteome</keyword>
<dbReference type="GO" id="GO:0008289">
    <property type="term" value="F:lipid binding"/>
    <property type="evidence" value="ECO:0007669"/>
    <property type="project" value="InterPro"/>
</dbReference>
<evidence type="ECO:0000256" key="2">
    <source>
        <dbReference type="ARBA" id="ARBA00023157"/>
    </source>
</evidence>
<gene>
    <name evidence="5" type="ORF">CFOL_v3_04754</name>
</gene>
<dbReference type="OrthoDB" id="1876592at2759"/>
<evidence type="ECO:0000259" key="4">
    <source>
        <dbReference type="SMART" id="SM00499"/>
    </source>
</evidence>
<evidence type="ECO:0000313" key="6">
    <source>
        <dbReference type="Proteomes" id="UP000187406"/>
    </source>
</evidence>
<dbReference type="STRING" id="3775.A0A1Q3AZN9"/>
<comment type="similarity">
    <text evidence="1">Belongs to the plant LTP family.</text>
</comment>
<dbReference type="EMBL" id="BDDD01000190">
    <property type="protein sequence ID" value="GAV61226.1"/>
    <property type="molecule type" value="Genomic_DNA"/>
</dbReference>
<dbReference type="Proteomes" id="UP000187406">
    <property type="component" value="Unassembled WGS sequence"/>
</dbReference>
<dbReference type="PRINTS" id="PR00382">
    <property type="entry name" value="LIPIDTRNSFER"/>
</dbReference>
<sequence length="115" mass="12125">MGSSQWVFGLVVILIVSANIVHAITCPEAITTLMPCLSFLVGYGPAAPAAACCQGVQAVKDKATTTQVRRDLCDCFKNAVKSFGIKTDRAKSLPQLCRVSTPVPIDPSVQCGSIQ</sequence>
<dbReference type="InterPro" id="IPR000528">
    <property type="entry name" value="Plant_nsLTP"/>
</dbReference>
<comment type="caution">
    <text evidence="5">The sequence shown here is derived from an EMBL/GenBank/DDBJ whole genome shotgun (WGS) entry which is preliminary data.</text>
</comment>
<dbReference type="AlphaFoldDB" id="A0A1Q3AZN9"/>
<dbReference type="SUPFAM" id="SSF47699">
    <property type="entry name" value="Bifunctional inhibitor/lipid-transfer protein/seed storage 2S albumin"/>
    <property type="match status" value="1"/>
</dbReference>
<dbReference type="GO" id="GO:0006869">
    <property type="term" value="P:lipid transport"/>
    <property type="evidence" value="ECO:0007669"/>
    <property type="project" value="InterPro"/>
</dbReference>
<dbReference type="InterPro" id="IPR016140">
    <property type="entry name" value="Bifunc_inhib/LTP/seed_store"/>
</dbReference>
<keyword evidence="2" id="KW-1015">Disulfide bond</keyword>
<evidence type="ECO:0000256" key="1">
    <source>
        <dbReference type="ARBA" id="ARBA00009748"/>
    </source>
</evidence>
<feature type="chain" id="PRO_5012433563" evidence="3">
    <location>
        <begin position="24"/>
        <end position="115"/>
    </location>
</feature>
<protein>
    <submittedName>
        <fullName evidence="5">LTP_2 domain-containing protein</fullName>
    </submittedName>
</protein>
<evidence type="ECO:0000256" key="3">
    <source>
        <dbReference type="SAM" id="SignalP"/>
    </source>
</evidence>
<dbReference type="SMART" id="SM00499">
    <property type="entry name" value="AAI"/>
    <property type="match status" value="1"/>
</dbReference>
<dbReference type="InterPro" id="IPR036312">
    <property type="entry name" value="Bifun_inhib/LTP/seed_sf"/>
</dbReference>
<reference evidence="6" key="1">
    <citation type="submission" date="2016-04" db="EMBL/GenBank/DDBJ databases">
        <title>Cephalotus genome sequencing.</title>
        <authorList>
            <person name="Fukushima K."/>
            <person name="Hasebe M."/>
            <person name="Fang X."/>
        </authorList>
    </citation>
    <scope>NUCLEOTIDE SEQUENCE [LARGE SCALE GENOMIC DNA]</scope>
    <source>
        <strain evidence="6">cv. St1</strain>
    </source>
</reference>
<evidence type="ECO:0000313" key="5">
    <source>
        <dbReference type="EMBL" id="GAV61226.1"/>
    </source>
</evidence>
<keyword evidence="3" id="KW-0732">Signal</keyword>
<dbReference type="InParanoid" id="A0A1Q3AZN9"/>